<dbReference type="Proteomes" id="UP001267003">
    <property type="component" value="Unassembled WGS sequence"/>
</dbReference>
<accession>A0AAW8W2J5</accession>
<reference evidence="1" key="1">
    <citation type="submission" date="2023-08" db="EMBL/GenBank/DDBJ databases">
        <authorList>
            <person name="Page C.A."/>
            <person name="Perez-Diaz I.M."/>
        </authorList>
    </citation>
    <scope>NUCLEOTIDE SEQUENCE</scope>
    <source>
        <strain evidence="1">7.8.46</strain>
    </source>
</reference>
<dbReference type="InterPro" id="IPR006427">
    <property type="entry name" value="Portal_HK97"/>
</dbReference>
<dbReference type="AlphaFoldDB" id="A0AAW8W2J5"/>
<dbReference type="EMBL" id="JAVLAQ010000006">
    <property type="protein sequence ID" value="MDT6991957.1"/>
    <property type="molecule type" value="Genomic_DNA"/>
</dbReference>
<name>A0AAW8W2J5_LACPE</name>
<organism evidence="1 2">
    <name type="scientific">Lactiplantibacillus pentosus</name>
    <name type="common">Lactobacillus pentosus</name>
    <dbReference type="NCBI Taxonomy" id="1589"/>
    <lineage>
        <taxon>Bacteria</taxon>
        <taxon>Bacillati</taxon>
        <taxon>Bacillota</taxon>
        <taxon>Bacilli</taxon>
        <taxon>Lactobacillales</taxon>
        <taxon>Lactobacillaceae</taxon>
        <taxon>Lactiplantibacillus</taxon>
    </lineage>
</organism>
<dbReference type="InterPro" id="IPR006944">
    <property type="entry name" value="Phage/GTA_portal"/>
</dbReference>
<dbReference type="NCBIfam" id="TIGR01537">
    <property type="entry name" value="portal_HK97"/>
    <property type="match status" value="1"/>
</dbReference>
<protein>
    <submittedName>
        <fullName evidence="1">Phage portal protein</fullName>
    </submittedName>
</protein>
<gene>
    <name evidence="1" type="ORF">RI536_18165</name>
</gene>
<evidence type="ECO:0000313" key="2">
    <source>
        <dbReference type="Proteomes" id="UP001267003"/>
    </source>
</evidence>
<comment type="caution">
    <text evidence="1">The sequence shown here is derived from an EMBL/GenBank/DDBJ whole genome shotgun (WGS) entry which is preliminary data.</text>
</comment>
<proteinExistence type="predicted"/>
<evidence type="ECO:0000313" key="1">
    <source>
        <dbReference type="EMBL" id="MDT6991957.1"/>
    </source>
</evidence>
<dbReference type="RefSeq" id="WP_313890747.1">
    <property type="nucleotide sequence ID" value="NZ_JAGXBR010000044.1"/>
</dbReference>
<sequence length="382" mass="41402">MSILNPFKLTTRTKYIPSQSYSPSFASVGGKLVPQGFIDASKALKNVDIFSMINLISSDIASCDFQNGGIYEGLLKQPSNLINGYSFWQSSIIQLLLTGNSYLLIHSNNDVVQWLEQIPTSCVTIQLADDNSNVQYEINFGDKRGTVLADNSEMIHVKLMPTGEVTNDDLFVGTSPLQSLTDSIAVTDNANRLTLSTIANAINPSAVISVPDAQLTAEAKNAIRDAFVQANSGSNAGKVMVVDQSASVSTIQINSDVAKFLNSIDWGADRVAEAFGVPSSYLNRDTADAQSNSQQIMTFYASSLNRYINPLISELSFKLHLPDLKLNVRDSTDVDGSQTIAMIAKLNSGNKPVFTPSQAQTILIRKGLINQDDITSNEEQSN</sequence>
<dbReference type="Pfam" id="PF04860">
    <property type="entry name" value="Phage_portal"/>
    <property type="match status" value="1"/>
</dbReference>